<accession>A0A127M2B0</accession>
<organism evidence="2 3">
    <name type="scientific">Zhongshania aliphaticivorans</name>
    <dbReference type="NCBI Taxonomy" id="1470434"/>
    <lineage>
        <taxon>Bacteria</taxon>
        <taxon>Pseudomonadati</taxon>
        <taxon>Pseudomonadota</taxon>
        <taxon>Gammaproteobacteria</taxon>
        <taxon>Cellvibrionales</taxon>
        <taxon>Spongiibacteraceae</taxon>
        <taxon>Zhongshania</taxon>
    </lineage>
</organism>
<dbReference type="InterPro" id="IPR025382">
    <property type="entry name" value="Cap4-like_endonuclease_dom"/>
</dbReference>
<evidence type="ECO:0000259" key="1">
    <source>
        <dbReference type="Pfam" id="PF14130"/>
    </source>
</evidence>
<reference evidence="2 3" key="1">
    <citation type="submission" date="2015-12" db="EMBL/GenBank/DDBJ databases">
        <authorList>
            <person name="Shamseldin A."/>
            <person name="Moawad H."/>
            <person name="Abd El-Rahim W.M."/>
            <person name="Sadowsky M.J."/>
        </authorList>
    </citation>
    <scope>NUCLEOTIDE SEQUENCE [LARGE SCALE GENOMIC DNA]</scope>
    <source>
        <strain evidence="2 3">SM2</strain>
    </source>
</reference>
<dbReference type="RefSeq" id="WP_062383175.1">
    <property type="nucleotide sequence ID" value="NZ_CP014544.1"/>
</dbReference>
<proteinExistence type="predicted"/>
<sequence>MSSDILKSFAETPVRETSGSMSSNRFDYQKNWSLCELLELHANQDDYLMVFEHHEDVVVFDSQSDPSGVIFYQVKSKKSGNWTVGALTTSKKESPSIIEKLYENYKRFSDIAEVSLIFSSNQPLSAKLRNGDKSIDLGRVSFSCLSDKEKEKIRSAVEPSSQEYCNLHGLSTIETQKSDLRLSDHTSIAKGKLVEFFENLHPESQVHISLVYKTFFDEIRRKTNHEREIGNDSELLRHKAIGRSDFERMIGTVLNRRNDDDLWNDASNVLSTENFHFQQIRRIRQCWQEYIVAKMDSTNEFHAQFSYDVICEISSHDGEDGIKTFGDLAEKIIPALSKKYKNEYDEEYVRSAILYEALRNEPISKTDTKLTEEEK</sequence>
<gene>
    <name evidence="2" type="ORF">AZF00_03125</name>
</gene>
<evidence type="ECO:0000313" key="2">
    <source>
        <dbReference type="EMBL" id="AMO67354.1"/>
    </source>
</evidence>
<dbReference type="Proteomes" id="UP000074119">
    <property type="component" value="Chromosome"/>
</dbReference>
<dbReference type="AlphaFoldDB" id="A0A127M2B0"/>
<name>A0A127M2B0_9GAMM</name>
<evidence type="ECO:0000313" key="3">
    <source>
        <dbReference type="Proteomes" id="UP000074119"/>
    </source>
</evidence>
<dbReference type="Pfam" id="PF14130">
    <property type="entry name" value="Cap4_nuclease"/>
    <property type="match status" value="1"/>
</dbReference>
<dbReference type="KEGG" id="zal:AZF00_03125"/>
<dbReference type="EMBL" id="CP014544">
    <property type="protein sequence ID" value="AMO67354.1"/>
    <property type="molecule type" value="Genomic_DNA"/>
</dbReference>
<dbReference type="GO" id="GO:0004518">
    <property type="term" value="F:nuclease activity"/>
    <property type="evidence" value="ECO:0007669"/>
    <property type="project" value="InterPro"/>
</dbReference>
<dbReference type="STRING" id="1470434.AZF00_03125"/>
<feature type="domain" description="CD-NTase associated protein 4-like DNA endonuclease" evidence="1">
    <location>
        <begin position="18"/>
        <end position="222"/>
    </location>
</feature>
<protein>
    <recommendedName>
        <fullName evidence="1">CD-NTase associated protein 4-like DNA endonuclease domain-containing protein</fullName>
    </recommendedName>
</protein>